<name>A0A1H5P845_9ACTN</name>
<keyword evidence="1" id="KW-0812">Transmembrane</keyword>
<dbReference type="Proteomes" id="UP000181980">
    <property type="component" value="Unassembled WGS sequence"/>
</dbReference>
<feature type="transmembrane region" description="Helical" evidence="1">
    <location>
        <begin position="154"/>
        <end position="171"/>
    </location>
</feature>
<keyword evidence="1" id="KW-0472">Membrane</keyword>
<evidence type="ECO:0000313" key="2">
    <source>
        <dbReference type="EMBL" id="SEF10059.1"/>
    </source>
</evidence>
<evidence type="ECO:0000256" key="1">
    <source>
        <dbReference type="SAM" id="Phobius"/>
    </source>
</evidence>
<feature type="transmembrane region" description="Helical" evidence="1">
    <location>
        <begin position="129"/>
        <end position="148"/>
    </location>
</feature>
<feature type="transmembrane region" description="Helical" evidence="1">
    <location>
        <begin position="73"/>
        <end position="91"/>
    </location>
</feature>
<organism evidence="2 3">
    <name type="scientific">Jiangella alba</name>
    <dbReference type="NCBI Taxonomy" id="561176"/>
    <lineage>
        <taxon>Bacteria</taxon>
        <taxon>Bacillati</taxon>
        <taxon>Actinomycetota</taxon>
        <taxon>Actinomycetes</taxon>
        <taxon>Jiangellales</taxon>
        <taxon>Jiangellaceae</taxon>
        <taxon>Jiangella</taxon>
    </lineage>
</organism>
<keyword evidence="3" id="KW-1185">Reference proteome</keyword>
<gene>
    <name evidence="2" type="ORF">SAMN04488561_3889</name>
</gene>
<evidence type="ECO:0000313" key="3">
    <source>
        <dbReference type="Proteomes" id="UP000181980"/>
    </source>
</evidence>
<feature type="transmembrane region" description="Helical" evidence="1">
    <location>
        <begin position="97"/>
        <end position="117"/>
    </location>
</feature>
<dbReference type="AlphaFoldDB" id="A0A1H5P845"/>
<keyword evidence="1" id="KW-1133">Transmembrane helix</keyword>
<feature type="transmembrane region" description="Helical" evidence="1">
    <location>
        <begin position="45"/>
        <end position="66"/>
    </location>
</feature>
<dbReference type="EMBL" id="FNUC01000004">
    <property type="protein sequence ID" value="SEF10059.1"/>
    <property type="molecule type" value="Genomic_DNA"/>
</dbReference>
<reference evidence="3" key="1">
    <citation type="submission" date="2016-10" db="EMBL/GenBank/DDBJ databases">
        <authorList>
            <person name="Varghese N."/>
            <person name="Submissions S."/>
        </authorList>
    </citation>
    <scope>NUCLEOTIDE SEQUENCE [LARGE SCALE GENOMIC DNA]</scope>
    <source>
        <strain evidence="3">DSM 45237</strain>
    </source>
</reference>
<sequence>MELLSFRRGWAVRVCKHSKVPSVHASLAVAALAGVLALASASGGALLAGGLALVILIFTLGGVAAARAGAARWSAGIALAAGLGALGWTWTEGGSDLTPMAAVLGPTLVASIVVQLLRRDGRAGLTTSLALSVTACVLAVLPVAWLALRESGDGEYPVGLALLGVGAVGLAESLPVSRAVRRLIGVLLAALGAGALVLTTDWVGDAVPAVSAVVVATFAGLLAAVAFAAVDRLADEFTPQPQPVAVQVGAAAPAETGDGAEVAAVPRGAGAFLPLRVSLPFVAAAPVAYVLGRIFVG</sequence>
<feature type="transmembrane region" description="Helical" evidence="1">
    <location>
        <begin position="20"/>
        <end position="39"/>
    </location>
</feature>
<feature type="transmembrane region" description="Helical" evidence="1">
    <location>
        <begin position="183"/>
        <end position="203"/>
    </location>
</feature>
<feature type="transmembrane region" description="Helical" evidence="1">
    <location>
        <begin position="209"/>
        <end position="230"/>
    </location>
</feature>
<proteinExistence type="predicted"/>
<protein>
    <submittedName>
        <fullName evidence="2">Uncharacterized protein</fullName>
    </submittedName>
</protein>
<dbReference type="STRING" id="561176.SAMN04488561_3889"/>
<accession>A0A1H5P845</accession>